<feature type="transmembrane region" description="Helical" evidence="7">
    <location>
        <begin position="361"/>
        <end position="382"/>
    </location>
</feature>
<name>A0A7W8LLB8_9SPIR</name>
<comment type="subcellular location">
    <subcellularLocation>
        <location evidence="1">Cell membrane</location>
        <topology evidence="1">Multi-pass membrane protein</topology>
    </subcellularLocation>
</comment>
<feature type="transmembrane region" description="Helical" evidence="7">
    <location>
        <begin position="502"/>
        <end position="519"/>
    </location>
</feature>
<dbReference type="Pfam" id="PF00375">
    <property type="entry name" value="SDF"/>
    <property type="match status" value="1"/>
</dbReference>
<evidence type="ECO:0000256" key="1">
    <source>
        <dbReference type="ARBA" id="ARBA00004651"/>
    </source>
</evidence>
<comment type="caution">
    <text evidence="8">The sequence shown here is derived from an EMBL/GenBank/DDBJ whole genome shotgun (WGS) entry which is preliminary data.</text>
</comment>
<evidence type="ECO:0000256" key="7">
    <source>
        <dbReference type="SAM" id="Phobius"/>
    </source>
</evidence>
<dbReference type="AlphaFoldDB" id="A0A7W8LLB8"/>
<evidence type="ECO:0000256" key="3">
    <source>
        <dbReference type="ARBA" id="ARBA00022475"/>
    </source>
</evidence>
<feature type="transmembrane region" description="Helical" evidence="7">
    <location>
        <begin position="322"/>
        <end position="340"/>
    </location>
</feature>
<dbReference type="SUPFAM" id="SSF118215">
    <property type="entry name" value="Proton glutamate symport protein"/>
    <property type="match status" value="1"/>
</dbReference>
<sequence>MEDLLDSLFSDLTATGSQILNFGITWAVIILAFIAFGFLLWHIRCLRDDCEFTLTRESISEQCEKIRTLLTSMKANKREVTYALLLIEEIVVRLHENAGQAVSLRVRHFFGDVSISLSARGEAYNPFESVESWNTESEDYLRDLIFRAHKLNLGYSRRNGRNVVLVRVHRATSHSMYITFTAMLIGIACGFGMKFLPAGVASFIAGGVLSTVQSLFLNAISLLLAPLVFFSLSSGLSKLSGGSEIGRIGGKVLASYLVTTVISILIGFGISFLFFSGSVPSLPENLAALPEGMQQSADVSVSSLLLGIIPRNMLSPILEGNMLQVIFIAVLTGLALSALGDKTAALRSIFDEANSLMLKMMEMIISFMPTVAFAAMALLVFSYDLATLAVLAKYLILIIIGGIALLLLYSAIIIIFGRISPLAYIRKACVYMLTPFMIPSSSACIPLTIDFCKKKLGVSNKIASFSIPLGASINMNGIAMSVILTVILLARMCGIELDFGTCVKIGVLTLLLAIGAPGVPNSGLVVVATLLVAGGIPVGALGFVVGIWNIVDRLQTSLNVNGDIATCVVVAKSENELDESLYSE</sequence>
<gene>
    <name evidence="8" type="ORF">HNP76_000676</name>
</gene>
<protein>
    <submittedName>
        <fullName evidence="8">Na+/H+-dicarboxylate symporter</fullName>
    </submittedName>
</protein>
<proteinExistence type="predicted"/>
<dbReference type="PRINTS" id="PR00173">
    <property type="entry name" value="EDTRNSPORT"/>
</dbReference>
<evidence type="ECO:0000256" key="2">
    <source>
        <dbReference type="ARBA" id="ARBA00022448"/>
    </source>
</evidence>
<keyword evidence="5 7" id="KW-1133">Transmembrane helix</keyword>
<evidence type="ECO:0000256" key="4">
    <source>
        <dbReference type="ARBA" id="ARBA00022692"/>
    </source>
</evidence>
<feature type="transmembrane region" description="Helical" evidence="7">
    <location>
        <begin position="253"/>
        <end position="275"/>
    </location>
</feature>
<accession>A0A7W8LLB8</accession>
<dbReference type="PANTHER" id="PTHR42865">
    <property type="entry name" value="PROTON/GLUTAMATE-ASPARTATE SYMPORTER"/>
    <property type="match status" value="1"/>
</dbReference>
<evidence type="ECO:0000256" key="6">
    <source>
        <dbReference type="ARBA" id="ARBA00023136"/>
    </source>
</evidence>
<dbReference type="GO" id="GO:0015293">
    <property type="term" value="F:symporter activity"/>
    <property type="evidence" value="ECO:0007669"/>
    <property type="project" value="UniProtKB-KW"/>
</dbReference>
<keyword evidence="2" id="KW-0813">Transport</keyword>
<dbReference type="InterPro" id="IPR036458">
    <property type="entry name" value="Na:dicarbo_symporter_sf"/>
</dbReference>
<dbReference type="InterPro" id="IPR001991">
    <property type="entry name" value="Na-dicarboxylate_symporter"/>
</dbReference>
<dbReference type="Proteomes" id="UP000518887">
    <property type="component" value="Unassembled WGS sequence"/>
</dbReference>
<keyword evidence="6 7" id="KW-0472">Membrane</keyword>
<feature type="transmembrane region" description="Helical" evidence="7">
    <location>
        <begin position="215"/>
        <end position="232"/>
    </location>
</feature>
<feature type="transmembrane region" description="Helical" evidence="7">
    <location>
        <begin position="394"/>
        <end position="416"/>
    </location>
</feature>
<organism evidence="8 9">
    <name type="scientific">Treponema ruminis</name>
    <dbReference type="NCBI Taxonomy" id="744515"/>
    <lineage>
        <taxon>Bacteria</taxon>
        <taxon>Pseudomonadati</taxon>
        <taxon>Spirochaetota</taxon>
        <taxon>Spirochaetia</taxon>
        <taxon>Spirochaetales</taxon>
        <taxon>Treponemataceae</taxon>
        <taxon>Treponema</taxon>
    </lineage>
</organism>
<feature type="transmembrane region" description="Helical" evidence="7">
    <location>
        <begin position="525"/>
        <end position="551"/>
    </location>
</feature>
<keyword evidence="4 7" id="KW-0812">Transmembrane</keyword>
<feature type="transmembrane region" description="Helical" evidence="7">
    <location>
        <begin position="20"/>
        <end position="41"/>
    </location>
</feature>
<evidence type="ECO:0000313" key="8">
    <source>
        <dbReference type="EMBL" id="MBB5225332.1"/>
    </source>
</evidence>
<dbReference type="PANTHER" id="PTHR42865:SF7">
    <property type="entry name" value="PROTON_GLUTAMATE-ASPARTATE SYMPORTER"/>
    <property type="match status" value="1"/>
</dbReference>
<feature type="transmembrane region" description="Helical" evidence="7">
    <location>
        <begin position="177"/>
        <end position="195"/>
    </location>
</feature>
<reference evidence="8 9" key="1">
    <citation type="submission" date="2020-08" db="EMBL/GenBank/DDBJ databases">
        <title>Genomic Encyclopedia of Type Strains, Phase IV (KMG-IV): sequencing the most valuable type-strain genomes for metagenomic binning, comparative biology and taxonomic classification.</title>
        <authorList>
            <person name="Goeker M."/>
        </authorList>
    </citation>
    <scope>NUCLEOTIDE SEQUENCE [LARGE SCALE GENOMIC DNA]</scope>
    <source>
        <strain evidence="8 9">DSM 103462</strain>
    </source>
</reference>
<dbReference type="GO" id="GO:0005886">
    <property type="term" value="C:plasma membrane"/>
    <property type="evidence" value="ECO:0007669"/>
    <property type="project" value="UniProtKB-SubCell"/>
</dbReference>
<keyword evidence="3" id="KW-1003">Cell membrane</keyword>
<dbReference type="Gene3D" id="1.10.3860.10">
    <property type="entry name" value="Sodium:dicarboxylate symporter"/>
    <property type="match status" value="1"/>
</dbReference>
<dbReference type="EMBL" id="JACHFQ010000002">
    <property type="protein sequence ID" value="MBB5225332.1"/>
    <property type="molecule type" value="Genomic_DNA"/>
</dbReference>
<feature type="transmembrane region" description="Helical" evidence="7">
    <location>
        <begin position="469"/>
        <end position="490"/>
    </location>
</feature>
<dbReference type="RefSeq" id="WP_184657513.1">
    <property type="nucleotide sequence ID" value="NZ_CP031518.1"/>
</dbReference>
<evidence type="ECO:0000313" key="9">
    <source>
        <dbReference type="Proteomes" id="UP000518887"/>
    </source>
</evidence>
<evidence type="ECO:0000256" key="5">
    <source>
        <dbReference type="ARBA" id="ARBA00022989"/>
    </source>
</evidence>
<feature type="transmembrane region" description="Helical" evidence="7">
    <location>
        <begin position="428"/>
        <end position="449"/>
    </location>
</feature>
<keyword evidence="9" id="KW-1185">Reference proteome</keyword>